<dbReference type="Pfam" id="PF00990">
    <property type="entry name" value="GGDEF"/>
    <property type="match status" value="1"/>
</dbReference>
<dbReference type="InterPro" id="IPR000700">
    <property type="entry name" value="PAS-assoc_C"/>
</dbReference>
<dbReference type="PANTHER" id="PTHR44757">
    <property type="entry name" value="DIGUANYLATE CYCLASE DGCP"/>
    <property type="match status" value="1"/>
</dbReference>
<name>A0A644YY49_9ZZZZ</name>
<dbReference type="SUPFAM" id="SSF141868">
    <property type="entry name" value="EAL domain-like"/>
    <property type="match status" value="1"/>
</dbReference>
<gene>
    <name evidence="4" type="ORF">SDC9_77948</name>
</gene>
<dbReference type="InterPro" id="IPR000160">
    <property type="entry name" value="GGDEF_dom"/>
</dbReference>
<dbReference type="InterPro" id="IPR013655">
    <property type="entry name" value="PAS_fold_3"/>
</dbReference>
<dbReference type="PANTHER" id="PTHR44757:SF2">
    <property type="entry name" value="BIOFILM ARCHITECTURE MAINTENANCE PROTEIN MBAA"/>
    <property type="match status" value="1"/>
</dbReference>
<feature type="domain" description="GGDEF" evidence="3">
    <location>
        <begin position="182"/>
        <end position="315"/>
    </location>
</feature>
<evidence type="ECO:0000259" key="1">
    <source>
        <dbReference type="PROSITE" id="PS50113"/>
    </source>
</evidence>
<dbReference type="SMART" id="SM00052">
    <property type="entry name" value="EAL"/>
    <property type="match status" value="1"/>
</dbReference>
<dbReference type="AlphaFoldDB" id="A0A644YY49"/>
<dbReference type="PROSITE" id="PS50883">
    <property type="entry name" value="EAL"/>
    <property type="match status" value="1"/>
</dbReference>
<dbReference type="Gene3D" id="3.30.450.20">
    <property type="entry name" value="PAS domain"/>
    <property type="match status" value="1"/>
</dbReference>
<dbReference type="InterPro" id="IPR052155">
    <property type="entry name" value="Biofilm_reg_signaling"/>
</dbReference>
<dbReference type="Pfam" id="PF00563">
    <property type="entry name" value="EAL"/>
    <property type="match status" value="1"/>
</dbReference>
<dbReference type="InterPro" id="IPR000014">
    <property type="entry name" value="PAS"/>
</dbReference>
<dbReference type="SMART" id="SM00267">
    <property type="entry name" value="GGDEF"/>
    <property type="match status" value="1"/>
</dbReference>
<feature type="domain" description="EAL" evidence="2">
    <location>
        <begin position="324"/>
        <end position="578"/>
    </location>
</feature>
<organism evidence="4">
    <name type="scientific">bioreactor metagenome</name>
    <dbReference type="NCBI Taxonomy" id="1076179"/>
    <lineage>
        <taxon>unclassified sequences</taxon>
        <taxon>metagenomes</taxon>
        <taxon>ecological metagenomes</taxon>
    </lineage>
</organism>
<evidence type="ECO:0000313" key="4">
    <source>
        <dbReference type="EMBL" id="MPM31393.1"/>
    </source>
</evidence>
<dbReference type="EMBL" id="VSSQ01006059">
    <property type="protein sequence ID" value="MPM31393.1"/>
    <property type="molecule type" value="Genomic_DNA"/>
</dbReference>
<dbReference type="NCBIfam" id="TIGR00229">
    <property type="entry name" value="sensory_box"/>
    <property type="match status" value="1"/>
</dbReference>
<proteinExistence type="predicted"/>
<dbReference type="PROSITE" id="PS50113">
    <property type="entry name" value="PAC"/>
    <property type="match status" value="1"/>
</dbReference>
<dbReference type="InterPro" id="IPR001610">
    <property type="entry name" value="PAC"/>
</dbReference>
<comment type="caution">
    <text evidence="4">The sequence shown here is derived from an EMBL/GenBank/DDBJ whole genome shotgun (WGS) entry which is preliminary data.</text>
</comment>
<dbReference type="FunFam" id="3.20.20.450:FF:000001">
    <property type="entry name" value="Cyclic di-GMP phosphodiesterase yahA"/>
    <property type="match status" value="1"/>
</dbReference>
<evidence type="ECO:0000259" key="3">
    <source>
        <dbReference type="PROSITE" id="PS50887"/>
    </source>
</evidence>
<dbReference type="SUPFAM" id="SSF55785">
    <property type="entry name" value="PYP-like sensor domain (PAS domain)"/>
    <property type="match status" value="1"/>
</dbReference>
<protein>
    <recommendedName>
        <fullName evidence="5">Signaling protein</fullName>
    </recommendedName>
</protein>
<dbReference type="CDD" id="cd01949">
    <property type="entry name" value="GGDEF"/>
    <property type="match status" value="1"/>
</dbReference>
<feature type="domain" description="PAC" evidence="1">
    <location>
        <begin position="83"/>
        <end position="136"/>
    </location>
</feature>
<dbReference type="InterPro" id="IPR035965">
    <property type="entry name" value="PAS-like_dom_sf"/>
</dbReference>
<sequence length="581" mass="66264">MKKQDDKHHKELITFATIENGYIYWIWKKEHSNISYSDDWERLLGYGENEIGNSPEEWIKHVAHEDLKQIHEGISSLLLEDEFSLSYKVKHSQGSHIDILTRIKVISRDSQGKPLCILGTHEDITEEIKIKKELESNQKNFEIVYAKLENCAFYDSLTGLPNRINIETKLNMIISDAITNSTRGAVLFIDLDNFKNLNDTLGHSFGDEVITKVGEVIKRICDDGASAARVGGDEFIVVIPKFTHITEVIDFTKKILQSLEEIRTINNNDINLSTSIGISVFPEQGESSTHLLKYADIAMHKVKEGGKNNFKFYTDEMTKEIENKMEIQKHLIKAIEKNELVLHYQPLIDANTENVDSVEALIRWYHPTKGMISPLVFIPIAEEFGIIRDLGTWVLNTACMQNKEWTDKGFKPIKVSINVSPLQLEHGDFVTVVKEALAKSGLHPNYLQLEITENVSMKFIDENIKILEELRTLGVNIAMDDFGTGYSSLNYLMKLPIDSLKIDKSFIDNINESSNKELIMDTIIKLAHNLNLEVIAEGVETSDQLNILKKMSCNKIQGYFYSKPLPKNDLEEFLNKKTVNL</sequence>
<evidence type="ECO:0000259" key="2">
    <source>
        <dbReference type="PROSITE" id="PS50883"/>
    </source>
</evidence>
<dbReference type="SMART" id="SM00086">
    <property type="entry name" value="PAC"/>
    <property type="match status" value="1"/>
</dbReference>
<dbReference type="SUPFAM" id="SSF55073">
    <property type="entry name" value="Nucleotide cyclase"/>
    <property type="match status" value="1"/>
</dbReference>
<dbReference type="Gene3D" id="3.30.70.270">
    <property type="match status" value="1"/>
</dbReference>
<evidence type="ECO:0008006" key="5">
    <source>
        <dbReference type="Google" id="ProtNLM"/>
    </source>
</evidence>
<dbReference type="Pfam" id="PF08447">
    <property type="entry name" value="PAS_3"/>
    <property type="match status" value="1"/>
</dbReference>
<dbReference type="Gene3D" id="3.20.20.450">
    <property type="entry name" value="EAL domain"/>
    <property type="match status" value="1"/>
</dbReference>
<dbReference type="InterPro" id="IPR001633">
    <property type="entry name" value="EAL_dom"/>
</dbReference>
<dbReference type="PROSITE" id="PS50887">
    <property type="entry name" value="GGDEF"/>
    <property type="match status" value="1"/>
</dbReference>
<dbReference type="InterPro" id="IPR043128">
    <property type="entry name" value="Rev_trsase/Diguanyl_cyclase"/>
</dbReference>
<dbReference type="CDD" id="cd01948">
    <property type="entry name" value="EAL"/>
    <property type="match status" value="1"/>
</dbReference>
<accession>A0A644YY49</accession>
<reference evidence="4" key="1">
    <citation type="submission" date="2019-08" db="EMBL/GenBank/DDBJ databases">
        <authorList>
            <person name="Kucharzyk K."/>
            <person name="Murdoch R.W."/>
            <person name="Higgins S."/>
            <person name="Loffler F."/>
        </authorList>
    </citation>
    <scope>NUCLEOTIDE SEQUENCE</scope>
</reference>
<dbReference type="InterPro" id="IPR029787">
    <property type="entry name" value="Nucleotide_cyclase"/>
</dbReference>
<dbReference type="InterPro" id="IPR035919">
    <property type="entry name" value="EAL_sf"/>
</dbReference>
<dbReference type="NCBIfam" id="TIGR00254">
    <property type="entry name" value="GGDEF"/>
    <property type="match status" value="1"/>
</dbReference>